<dbReference type="Pfam" id="PF12695">
    <property type="entry name" value="Abhydrolase_5"/>
    <property type="match status" value="1"/>
</dbReference>
<name>A0ABY4EVD7_9BACI</name>
<dbReference type="SUPFAM" id="SSF53474">
    <property type="entry name" value="alpha/beta-Hydrolases"/>
    <property type="match status" value="1"/>
</dbReference>
<evidence type="ECO:0000313" key="3">
    <source>
        <dbReference type="Proteomes" id="UP000831782"/>
    </source>
</evidence>
<reference evidence="2 3" key="1">
    <citation type="submission" date="2022-04" db="EMBL/GenBank/DDBJ databases">
        <title>Gracilibacillus sp. isolated from saltern.</title>
        <authorList>
            <person name="Won M."/>
            <person name="Lee C.-M."/>
            <person name="Woen H.-Y."/>
            <person name="Kwon S.-W."/>
        </authorList>
    </citation>
    <scope>NUCLEOTIDE SEQUENCE [LARGE SCALE GENOMIC DNA]</scope>
    <source>
        <strain evidence="2 3">SSWR10-1</strain>
    </source>
</reference>
<keyword evidence="2" id="KW-0378">Hydrolase</keyword>
<dbReference type="EMBL" id="CP095072">
    <property type="protein sequence ID" value="UOQ48367.1"/>
    <property type="molecule type" value="Genomic_DNA"/>
</dbReference>
<dbReference type="RefSeq" id="WP_244718781.1">
    <property type="nucleotide sequence ID" value="NZ_CP095072.1"/>
</dbReference>
<dbReference type="InterPro" id="IPR029058">
    <property type="entry name" value="AB_hydrolase_fold"/>
</dbReference>
<dbReference type="InterPro" id="IPR029059">
    <property type="entry name" value="AB_hydrolase_5"/>
</dbReference>
<dbReference type="GO" id="GO:0016787">
    <property type="term" value="F:hydrolase activity"/>
    <property type="evidence" value="ECO:0007669"/>
    <property type="project" value="UniProtKB-KW"/>
</dbReference>
<evidence type="ECO:0000313" key="2">
    <source>
        <dbReference type="EMBL" id="UOQ48367.1"/>
    </source>
</evidence>
<keyword evidence="3" id="KW-1185">Reference proteome</keyword>
<sequence>MEPEAYSYIGHQLSEQGYLVGIPQMLFNFPILDTNKANEIIDNYSSISHWFIGGVGRCFSSKLCLQLPQEASGLILLGAYPTEDTDFSNTQLPKLSIYAEHDDLTTLHDIKDTRNLLSKSVVFYQIDGGNHAQFGMYGPRREDRSANITVKEQ</sequence>
<feature type="domain" description="Alpha/beta hydrolase fold-5" evidence="1">
    <location>
        <begin position="2"/>
        <end position="153"/>
    </location>
</feature>
<gene>
    <name evidence="2" type="ORF">MUN88_20405</name>
</gene>
<proteinExistence type="predicted"/>
<organism evidence="2 3">
    <name type="scientific">Gracilibacillus caseinilyticus</name>
    <dbReference type="NCBI Taxonomy" id="2932256"/>
    <lineage>
        <taxon>Bacteria</taxon>
        <taxon>Bacillati</taxon>
        <taxon>Bacillota</taxon>
        <taxon>Bacilli</taxon>
        <taxon>Bacillales</taxon>
        <taxon>Bacillaceae</taxon>
        <taxon>Gracilibacillus</taxon>
    </lineage>
</organism>
<protein>
    <submittedName>
        <fullName evidence="2">Alpha/beta hydrolase</fullName>
    </submittedName>
</protein>
<evidence type="ECO:0000259" key="1">
    <source>
        <dbReference type="Pfam" id="PF12695"/>
    </source>
</evidence>
<dbReference type="Proteomes" id="UP000831782">
    <property type="component" value="Chromosome"/>
</dbReference>
<accession>A0ABY4EVD7</accession>